<evidence type="ECO:0000313" key="2">
    <source>
        <dbReference type="Proteomes" id="UP001060215"/>
    </source>
</evidence>
<reference evidence="1 2" key="1">
    <citation type="journal article" date="2022" name="Plant J.">
        <title>Chromosome-level genome of Camellia lanceoleosa provides a valuable resource for understanding genome evolution and self-incompatibility.</title>
        <authorList>
            <person name="Gong W."/>
            <person name="Xiao S."/>
            <person name="Wang L."/>
            <person name="Liao Z."/>
            <person name="Chang Y."/>
            <person name="Mo W."/>
            <person name="Hu G."/>
            <person name="Li W."/>
            <person name="Zhao G."/>
            <person name="Zhu H."/>
            <person name="Hu X."/>
            <person name="Ji K."/>
            <person name="Xiang X."/>
            <person name="Song Q."/>
            <person name="Yuan D."/>
            <person name="Jin S."/>
            <person name="Zhang L."/>
        </authorList>
    </citation>
    <scope>NUCLEOTIDE SEQUENCE [LARGE SCALE GENOMIC DNA]</scope>
    <source>
        <strain evidence="1">SQ_2022a</strain>
    </source>
</reference>
<dbReference type="EMBL" id="CM045758">
    <property type="protein sequence ID" value="KAI8030887.1"/>
    <property type="molecule type" value="Genomic_DNA"/>
</dbReference>
<sequence length="759" mass="84587">MTSASSSNVKISLKRAKSPGWAAFDLKQGQKECFELEVDNEPYPPMSSAITSLPPCQNTRQKNNLPVRSISSVLLPDLKFPTLTEDEDDEKPLVVGNSSAIWGNKFTDETDIVQAFAKLKELHSWADERLIEDIMAAVDNDVNEASAVLISMIDNEPYPPMSSAITSLPPCQNTRQKNNLPVRSISSVLLPDLKFPTLTEDEDDEKPLVVGNSSAIWSNKFTDETDIVQAFAKLKELHSWADERLIEDIMAAVDNDVNKASAVLISMVDNEPYPPMSSAITSLPPCQNTRQKNNLPVRSISSVLLPDVKFPTLTEDEDDEKPLVVGNSSAIWSNKFTDETDIVQAFAKLKELHSWADERLIEDIMAAVDNDVNEASAVLISMVSPENSKQNKDKNIGQSKSNSEHFHISIATQSNKFTDETDIVEAYAKFKELHSWVDESLIEDIMTAADNDVNKASTLLIPMVSPDSFKQNKDKNVGQSKSNSEHFCLDHKKSLARKSDFFGEAVDFSELSYVLEDILNCKNEELTNDNVSGENNKSDAAAAHMKLILGNLRSVPIEPEWEEDDIYLIHRKDAIRMIRLASQHSRAATDAYLRGDHLSAQQLSVKAREERMAAEGLNAKAAKEILSIRNRKNSLWELDLHGLHAVEAVQALQERLHSLESLVLLEQSVSPDRNRKGAGIVRCASLESLGCMEMEKLDEQRASSQQRPTSLHVITGRGNHSKGQPVIPTFVRSFLNENGYHYDEARPGLITVRPKFRCQ</sequence>
<protein>
    <submittedName>
        <fullName evidence="1">Uncharacterized protein</fullName>
    </submittedName>
</protein>
<accession>A0ACC0IY89</accession>
<proteinExistence type="predicted"/>
<comment type="caution">
    <text evidence="1">The sequence shown here is derived from an EMBL/GenBank/DDBJ whole genome shotgun (WGS) entry which is preliminary data.</text>
</comment>
<evidence type="ECO:0000313" key="1">
    <source>
        <dbReference type="EMBL" id="KAI8030887.1"/>
    </source>
</evidence>
<keyword evidence="2" id="KW-1185">Reference proteome</keyword>
<name>A0ACC0IY89_9ERIC</name>
<gene>
    <name evidence="1" type="ORF">LOK49_LG01G02048</name>
</gene>
<organism evidence="1 2">
    <name type="scientific">Camellia lanceoleosa</name>
    <dbReference type="NCBI Taxonomy" id="1840588"/>
    <lineage>
        <taxon>Eukaryota</taxon>
        <taxon>Viridiplantae</taxon>
        <taxon>Streptophyta</taxon>
        <taxon>Embryophyta</taxon>
        <taxon>Tracheophyta</taxon>
        <taxon>Spermatophyta</taxon>
        <taxon>Magnoliopsida</taxon>
        <taxon>eudicotyledons</taxon>
        <taxon>Gunneridae</taxon>
        <taxon>Pentapetalae</taxon>
        <taxon>asterids</taxon>
        <taxon>Ericales</taxon>
        <taxon>Theaceae</taxon>
        <taxon>Camellia</taxon>
    </lineage>
</organism>
<dbReference type="Proteomes" id="UP001060215">
    <property type="component" value="Chromosome 1"/>
</dbReference>